<dbReference type="Proteomes" id="UP000655659">
    <property type="component" value="Unassembled WGS sequence"/>
</dbReference>
<evidence type="ECO:0000313" key="3">
    <source>
        <dbReference type="EMBL" id="HAJ5149629.1"/>
    </source>
</evidence>
<dbReference type="Proteomes" id="UP000840371">
    <property type="component" value="Unassembled WGS sequence"/>
</dbReference>
<comment type="caution">
    <text evidence="3">The sequence shown here is derived from an EMBL/GenBank/DDBJ whole genome shotgun (WGS) entry which is preliminary data.</text>
</comment>
<accession>A0A0K3L1H1</accession>
<reference evidence="3" key="3">
    <citation type="submission" date="2019-11" db="EMBL/GenBank/DDBJ databases">
        <authorList>
            <consortium name="NCBI Pathogen Detection Project"/>
        </authorList>
    </citation>
    <scope>NUCLEOTIDE SEQUENCE</scope>
    <source>
        <strain evidence="3">Ecoli[ST-219]</strain>
    </source>
</reference>
<organism evidence="3">
    <name type="scientific">Escherichia coli</name>
    <dbReference type="NCBI Taxonomy" id="562"/>
    <lineage>
        <taxon>Bacteria</taxon>
        <taxon>Pseudomonadati</taxon>
        <taxon>Pseudomonadota</taxon>
        <taxon>Gammaproteobacteria</taxon>
        <taxon>Enterobacterales</taxon>
        <taxon>Enterobacteriaceae</taxon>
        <taxon>Escherichia</taxon>
    </lineage>
</organism>
<dbReference type="Proteomes" id="UP000527548">
    <property type="component" value="Unassembled WGS sequence"/>
</dbReference>
<keyword evidence="1" id="KW-0812">Transmembrane</keyword>
<feature type="transmembrane region" description="Helical" evidence="1">
    <location>
        <begin position="49"/>
        <end position="73"/>
    </location>
</feature>
<keyword evidence="1" id="KW-1133">Transmembrane helix</keyword>
<name>A0A0K3L1H1_ECOLX</name>
<proteinExistence type="predicted"/>
<reference evidence="4" key="4">
    <citation type="submission" date="2021-01" db="EMBL/GenBank/DDBJ databases">
        <title>Genomes of Escherichia coli STEC strains from raw meat-based diets for companion animals.</title>
        <authorList>
            <person name="Stevens M.J.A."/>
            <person name="Stephan R."/>
        </authorList>
    </citation>
    <scope>NUCLEOTIDE SEQUENCE</scope>
    <source>
        <strain evidence="4">ATC7-7</strain>
    </source>
</reference>
<evidence type="ECO:0000313" key="4">
    <source>
        <dbReference type="EMBL" id="MBL6202272.1"/>
    </source>
</evidence>
<protein>
    <submittedName>
        <fullName evidence="3">Uncharacterized protein</fullName>
    </submittedName>
</protein>
<reference evidence="2 5" key="2">
    <citation type="submission" date="2018-08" db="EMBL/GenBank/DDBJ databases">
        <authorList>
            <consortium name="GenomeTrakr network: Whole genome sequencing for foodborne pathogen traceback"/>
        </authorList>
    </citation>
    <scope>NUCLEOTIDE SEQUENCE [LARGE SCALE GENOMIC DNA]</scope>
    <source>
        <strain evidence="2 5">AZ-TG73163</strain>
    </source>
</reference>
<keyword evidence="1" id="KW-0472">Membrane</keyword>
<dbReference type="GeneID" id="75173605"/>
<reference evidence="3" key="1">
    <citation type="journal article" date="2018" name="Genome Biol.">
        <title>SKESA: strategic k-mer extension for scrupulous assemblies.</title>
        <authorList>
            <person name="Souvorov A."/>
            <person name="Agarwala R."/>
            <person name="Lipman D.J."/>
        </authorList>
    </citation>
    <scope>NUCLEOTIDE SEQUENCE [LARGE SCALE GENOMIC DNA]</scope>
    <source>
        <strain>ecoli[ST-219]</strain>
        <strain evidence="3">Ecoli[ST-219]</strain>
    </source>
</reference>
<dbReference type="AlphaFoldDB" id="A0A0K3L1H1"/>
<dbReference type="RefSeq" id="WP_000645170.1">
    <property type="nucleotide sequence ID" value="NZ_BFJX01000019.1"/>
</dbReference>
<sequence length="138" mass="15958">MKAKYVILSVLNKQELFYLKSRYKEMKKLANKHEVSLVEQNFIDAIISMVGYCSLGFGLVSIVNGILLVFSFFQDNMLKSFFLSSIVSIAMFAILIIHRKLDTKFSYQLCLKMFYLKIKLFCYCIPAPVVVPDIFINN</sequence>
<dbReference type="EMBL" id="AATJOC010000007">
    <property type="protein sequence ID" value="EFM0253118.1"/>
    <property type="molecule type" value="Genomic_DNA"/>
</dbReference>
<feature type="transmembrane region" description="Helical" evidence="1">
    <location>
        <begin position="118"/>
        <end position="136"/>
    </location>
</feature>
<evidence type="ECO:0000313" key="5">
    <source>
        <dbReference type="Proteomes" id="UP000527548"/>
    </source>
</evidence>
<gene>
    <name evidence="2" type="ORF">C719_002303</name>
    <name evidence="3" type="ORF">HLZ50_06290</name>
    <name evidence="4" type="ORF">JNA68_03515</name>
</gene>
<evidence type="ECO:0000313" key="2">
    <source>
        <dbReference type="EMBL" id="EFM0253118.1"/>
    </source>
</evidence>
<dbReference type="EMBL" id="DABGKZ010000004">
    <property type="protein sequence ID" value="HAJ5149629.1"/>
    <property type="molecule type" value="Genomic_DNA"/>
</dbReference>
<evidence type="ECO:0000256" key="1">
    <source>
        <dbReference type="SAM" id="Phobius"/>
    </source>
</evidence>
<feature type="transmembrane region" description="Helical" evidence="1">
    <location>
        <begin position="79"/>
        <end position="97"/>
    </location>
</feature>
<dbReference type="EMBL" id="JAETYU010000003">
    <property type="protein sequence ID" value="MBL6202272.1"/>
    <property type="molecule type" value="Genomic_DNA"/>
</dbReference>